<sequence length="62" mass="7220">MAVKVIASWRYQPQIIYLVHNGTQFTGYKSEFPFVTSLSKMVNITPYCYVNIILLFIHDCIC</sequence>
<dbReference type="EMBL" id="GBRH01280931">
    <property type="protein sequence ID" value="JAD16964.1"/>
    <property type="molecule type" value="Transcribed_RNA"/>
</dbReference>
<dbReference type="AlphaFoldDB" id="A0A0A9TRD5"/>
<reference evidence="1" key="1">
    <citation type="submission" date="2014-09" db="EMBL/GenBank/DDBJ databases">
        <authorList>
            <person name="Magalhaes I.L.F."/>
            <person name="Oliveira U."/>
            <person name="Santos F.R."/>
            <person name="Vidigal T.H.D.A."/>
            <person name="Brescovit A.D."/>
            <person name="Santos A.J."/>
        </authorList>
    </citation>
    <scope>NUCLEOTIDE SEQUENCE</scope>
    <source>
        <tissue evidence="1">Shoot tissue taken approximately 20 cm above the soil surface</tissue>
    </source>
</reference>
<reference evidence="1" key="2">
    <citation type="journal article" date="2015" name="Data Brief">
        <title>Shoot transcriptome of the giant reed, Arundo donax.</title>
        <authorList>
            <person name="Barrero R.A."/>
            <person name="Guerrero F.D."/>
            <person name="Moolhuijzen P."/>
            <person name="Goolsby J.A."/>
            <person name="Tidwell J."/>
            <person name="Bellgard S.E."/>
            <person name="Bellgard M.I."/>
        </authorList>
    </citation>
    <scope>NUCLEOTIDE SEQUENCE</scope>
    <source>
        <tissue evidence="1">Shoot tissue taken approximately 20 cm above the soil surface</tissue>
    </source>
</reference>
<name>A0A0A9TRD5_ARUDO</name>
<evidence type="ECO:0000313" key="1">
    <source>
        <dbReference type="EMBL" id="JAD16964.1"/>
    </source>
</evidence>
<accession>A0A0A9TRD5</accession>
<organism evidence="1">
    <name type="scientific">Arundo donax</name>
    <name type="common">Giant reed</name>
    <name type="synonym">Donax arundinaceus</name>
    <dbReference type="NCBI Taxonomy" id="35708"/>
    <lineage>
        <taxon>Eukaryota</taxon>
        <taxon>Viridiplantae</taxon>
        <taxon>Streptophyta</taxon>
        <taxon>Embryophyta</taxon>
        <taxon>Tracheophyta</taxon>
        <taxon>Spermatophyta</taxon>
        <taxon>Magnoliopsida</taxon>
        <taxon>Liliopsida</taxon>
        <taxon>Poales</taxon>
        <taxon>Poaceae</taxon>
        <taxon>PACMAD clade</taxon>
        <taxon>Arundinoideae</taxon>
        <taxon>Arundineae</taxon>
        <taxon>Arundo</taxon>
    </lineage>
</organism>
<proteinExistence type="predicted"/>
<protein>
    <submittedName>
        <fullName evidence="1">Uncharacterized protein</fullName>
    </submittedName>
</protein>